<feature type="compositionally biased region" description="Basic and acidic residues" evidence="1">
    <location>
        <begin position="1"/>
        <end position="12"/>
    </location>
</feature>
<evidence type="ECO:0000256" key="1">
    <source>
        <dbReference type="SAM" id="MobiDB-lite"/>
    </source>
</evidence>
<keyword evidence="2" id="KW-1133">Transmembrane helix</keyword>
<evidence type="ECO:0000313" key="4">
    <source>
        <dbReference type="Proteomes" id="UP001229421"/>
    </source>
</evidence>
<comment type="caution">
    <text evidence="3">The sequence shown here is derived from an EMBL/GenBank/DDBJ whole genome shotgun (WGS) entry which is preliminary data.</text>
</comment>
<accession>A0AAD8KJJ4</accession>
<sequence>MTQDHPRNEHLASTKVKKSVHHKTDPKHTKLVGSSFHDSSSETQLTTSSRYCSLNYLSLFLTFFILLRSIRLLIASLADLYLNLLPYFILCVILKWRQYWLLTAAIAVMYNW</sequence>
<dbReference type="Proteomes" id="UP001229421">
    <property type="component" value="Unassembled WGS sequence"/>
</dbReference>
<organism evidence="3 4">
    <name type="scientific">Tagetes erecta</name>
    <name type="common">African marigold</name>
    <dbReference type="NCBI Taxonomy" id="13708"/>
    <lineage>
        <taxon>Eukaryota</taxon>
        <taxon>Viridiplantae</taxon>
        <taxon>Streptophyta</taxon>
        <taxon>Embryophyta</taxon>
        <taxon>Tracheophyta</taxon>
        <taxon>Spermatophyta</taxon>
        <taxon>Magnoliopsida</taxon>
        <taxon>eudicotyledons</taxon>
        <taxon>Gunneridae</taxon>
        <taxon>Pentapetalae</taxon>
        <taxon>asterids</taxon>
        <taxon>campanulids</taxon>
        <taxon>Asterales</taxon>
        <taxon>Asteraceae</taxon>
        <taxon>Asteroideae</taxon>
        <taxon>Heliantheae alliance</taxon>
        <taxon>Tageteae</taxon>
        <taxon>Tagetes</taxon>
    </lineage>
</organism>
<gene>
    <name evidence="3" type="ORF">QVD17_19329</name>
</gene>
<proteinExistence type="predicted"/>
<keyword evidence="2" id="KW-0812">Transmembrane</keyword>
<evidence type="ECO:0000256" key="2">
    <source>
        <dbReference type="SAM" id="Phobius"/>
    </source>
</evidence>
<protein>
    <submittedName>
        <fullName evidence="3">Uncharacterized protein</fullName>
    </submittedName>
</protein>
<evidence type="ECO:0000313" key="3">
    <source>
        <dbReference type="EMBL" id="KAK1424018.1"/>
    </source>
</evidence>
<keyword evidence="2" id="KW-0472">Membrane</keyword>
<reference evidence="3" key="1">
    <citation type="journal article" date="2023" name="bioRxiv">
        <title>Improved chromosome-level genome assembly for marigold (Tagetes erecta).</title>
        <authorList>
            <person name="Jiang F."/>
            <person name="Yuan L."/>
            <person name="Wang S."/>
            <person name="Wang H."/>
            <person name="Xu D."/>
            <person name="Wang A."/>
            <person name="Fan W."/>
        </authorList>
    </citation>
    <scope>NUCLEOTIDE SEQUENCE</scope>
    <source>
        <strain evidence="3">WSJ</strain>
        <tissue evidence="3">Leaf</tissue>
    </source>
</reference>
<feature type="transmembrane region" description="Helical" evidence="2">
    <location>
        <begin position="56"/>
        <end position="78"/>
    </location>
</feature>
<name>A0AAD8KJJ4_TARER</name>
<keyword evidence="4" id="KW-1185">Reference proteome</keyword>
<feature type="region of interest" description="Disordered" evidence="1">
    <location>
        <begin position="1"/>
        <end position="42"/>
    </location>
</feature>
<dbReference type="AlphaFoldDB" id="A0AAD8KJJ4"/>
<dbReference type="EMBL" id="JAUHHV010000005">
    <property type="protein sequence ID" value="KAK1424018.1"/>
    <property type="molecule type" value="Genomic_DNA"/>
</dbReference>